<sequence>MADGDTGGGYGQKISHAEFITFKNNLTEIRTQLGANVRHLQTLIGMVSNGWQGAGSMAFVRAQNTINNGHNAMNALLDGIIEATHQTQRLGKGNDEAILESFKGIDVNGSAAGGHIDGSSGLSGINAGLDGGGGANYNNVDLGSKIRNL</sequence>
<name>A0A6G4X9B3_9ACTN</name>
<dbReference type="Pfam" id="PF06013">
    <property type="entry name" value="WXG100"/>
    <property type="match status" value="1"/>
</dbReference>
<dbReference type="SUPFAM" id="SSF140453">
    <property type="entry name" value="EsxAB dimer-like"/>
    <property type="match status" value="1"/>
</dbReference>
<organism evidence="1 2">
    <name type="scientific">Streptomyces boncukensis</name>
    <dbReference type="NCBI Taxonomy" id="2711219"/>
    <lineage>
        <taxon>Bacteria</taxon>
        <taxon>Bacillati</taxon>
        <taxon>Actinomycetota</taxon>
        <taxon>Actinomycetes</taxon>
        <taxon>Kitasatosporales</taxon>
        <taxon>Streptomycetaceae</taxon>
        <taxon>Streptomyces</taxon>
    </lineage>
</organism>
<dbReference type="AlphaFoldDB" id="A0A6G4X9B3"/>
<dbReference type="Proteomes" id="UP000477722">
    <property type="component" value="Unassembled WGS sequence"/>
</dbReference>
<accession>A0A6G4X9B3</accession>
<comment type="caution">
    <text evidence="1">The sequence shown here is derived from an EMBL/GenBank/DDBJ whole genome shotgun (WGS) entry which is preliminary data.</text>
</comment>
<proteinExistence type="predicted"/>
<dbReference type="Gene3D" id="1.10.287.1060">
    <property type="entry name" value="ESAT-6-like"/>
    <property type="match status" value="1"/>
</dbReference>
<gene>
    <name evidence="1" type="ORF">G5C65_37065</name>
</gene>
<dbReference type="InterPro" id="IPR010310">
    <property type="entry name" value="T7SS_ESAT-6-like"/>
</dbReference>
<keyword evidence="2" id="KW-1185">Reference proteome</keyword>
<dbReference type="RefSeq" id="WP_165303428.1">
    <property type="nucleotide sequence ID" value="NZ_JAAKZZ010000929.1"/>
</dbReference>
<dbReference type="InterPro" id="IPR036689">
    <property type="entry name" value="ESAT-6-like_sf"/>
</dbReference>
<dbReference type="EMBL" id="JAAKZZ010000929">
    <property type="protein sequence ID" value="NGO73833.1"/>
    <property type="molecule type" value="Genomic_DNA"/>
</dbReference>
<protein>
    <submittedName>
        <fullName evidence="1">WXG100 family type VII secretion target</fullName>
    </submittedName>
</protein>
<reference evidence="1 2" key="1">
    <citation type="submission" date="2020-02" db="EMBL/GenBank/DDBJ databases">
        <title>Whole-genome analyses of novel actinobacteria.</title>
        <authorList>
            <person name="Sahin N."/>
            <person name="Tatar D."/>
        </authorList>
    </citation>
    <scope>NUCLEOTIDE SEQUENCE [LARGE SCALE GENOMIC DNA]</scope>
    <source>
        <strain evidence="1 2">SB3404</strain>
    </source>
</reference>
<evidence type="ECO:0000313" key="2">
    <source>
        <dbReference type="Proteomes" id="UP000477722"/>
    </source>
</evidence>
<evidence type="ECO:0000313" key="1">
    <source>
        <dbReference type="EMBL" id="NGO73833.1"/>
    </source>
</evidence>